<evidence type="ECO:0000313" key="2">
    <source>
        <dbReference type="Proteomes" id="UP000600774"/>
    </source>
</evidence>
<accession>A0A832S755</accession>
<dbReference type="RefSeq" id="WP_048065185.1">
    <property type="nucleotide sequence ID" value="NZ_DUJU01000035.1"/>
</dbReference>
<organism evidence="1 2">
    <name type="scientific">Methanosarcina acetivorans</name>
    <dbReference type="NCBI Taxonomy" id="2214"/>
    <lineage>
        <taxon>Archaea</taxon>
        <taxon>Methanobacteriati</taxon>
        <taxon>Methanobacteriota</taxon>
        <taxon>Stenosarchaea group</taxon>
        <taxon>Methanomicrobia</taxon>
        <taxon>Methanosarcinales</taxon>
        <taxon>Methanosarcinaceae</taxon>
        <taxon>Methanosarcina</taxon>
    </lineage>
</organism>
<comment type="caution">
    <text evidence="1">The sequence shown here is derived from an EMBL/GenBank/DDBJ whole genome shotgun (WGS) entry which is preliminary data.</text>
</comment>
<dbReference type="AlphaFoldDB" id="A0A832S755"/>
<dbReference type="GeneID" id="24782774"/>
<protein>
    <submittedName>
        <fullName evidence="1">Uncharacterized protein</fullName>
    </submittedName>
</protein>
<dbReference type="Proteomes" id="UP000600774">
    <property type="component" value="Unassembled WGS sequence"/>
</dbReference>
<gene>
    <name evidence="1" type="ORF">HA338_02960</name>
</gene>
<proteinExistence type="predicted"/>
<evidence type="ECO:0000313" key="1">
    <source>
        <dbReference type="EMBL" id="HIH93026.1"/>
    </source>
</evidence>
<sequence>MELRKTVFFYYSSAKQVRMEDRKENSWTYGLIQNIILPGCFTDGSKENAGRTESTYLKIDLIT</sequence>
<reference evidence="1" key="1">
    <citation type="journal article" date="2020" name="bioRxiv">
        <title>A rank-normalized archaeal taxonomy based on genome phylogeny resolves widespread incomplete and uneven classifications.</title>
        <authorList>
            <person name="Rinke C."/>
            <person name="Chuvochina M."/>
            <person name="Mussig A.J."/>
            <person name="Chaumeil P.-A."/>
            <person name="Waite D.W."/>
            <person name="Whitman W.B."/>
            <person name="Parks D.H."/>
            <person name="Hugenholtz P."/>
        </authorList>
    </citation>
    <scope>NUCLEOTIDE SEQUENCE</scope>
    <source>
        <strain evidence="1">UBA8876</strain>
    </source>
</reference>
<dbReference type="EMBL" id="DUJU01000035">
    <property type="protein sequence ID" value="HIH93026.1"/>
    <property type="molecule type" value="Genomic_DNA"/>
</dbReference>
<name>A0A832S755_9EURY</name>